<feature type="transmembrane region" description="Helical" evidence="9">
    <location>
        <begin position="185"/>
        <end position="209"/>
    </location>
</feature>
<keyword evidence="2" id="KW-0813">Transport</keyword>
<evidence type="ECO:0000256" key="3">
    <source>
        <dbReference type="ARBA" id="ARBA00022449"/>
    </source>
</evidence>
<evidence type="ECO:0000256" key="4">
    <source>
        <dbReference type="ARBA" id="ARBA00022475"/>
    </source>
</evidence>
<evidence type="ECO:0000256" key="8">
    <source>
        <dbReference type="ARBA" id="ARBA00023136"/>
    </source>
</evidence>
<keyword evidence="5 9" id="KW-0812">Transmembrane</keyword>
<dbReference type="InterPro" id="IPR036291">
    <property type="entry name" value="NAD(P)-bd_dom_sf"/>
</dbReference>
<dbReference type="GO" id="GO:0005886">
    <property type="term" value="C:plasma membrane"/>
    <property type="evidence" value="ECO:0007669"/>
    <property type="project" value="UniProtKB-SubCell"/>
</dbReference>
<feature type="transmembrane region" description="Helical" evidence="9">
    <location>
        <begin position="59"/>
        <end position="78"/>
    </location>
</feature>
<dbReference type="PROSITE" id="PS51201">
    <property type="entry name" value="RCK_N"/>
    <property type="match status" value="1"/>
</dbReference>
<feature type="transmembrane region" description="Helical" evidence="9">
    <location>
        <begin position="119"/>
        <end position="137"/>
    </location>
</feature>
<dbReference type="PANTHER" id="PTHR32507:SF0">
    <property type="entry name" value="NA(+)_H(+) ANTIPORTER 2-RELATED"/>
    <property type="match status" value="1"/>
</dbReference>
<dbReference type="EMBL" id="FAXC01000432">
    <property type="protein sequence ID" value="CUV10540.1"/>
    <property type="molecule type" value="Genomic_DNA"/>
</dbReference>
<gene>
    <name evidence="11" type="ORF">MGWOODY_Mmi2184</name>
</gene>
<feature type="transmembrane region" description="Helical" evidence="9">
    <location>
        <begin position="149"/>
        <end position="173"/>
    </location>
</feature>
<feature type="transmembrane region" description="Helical" evidence="9">
    <location>
        <begin position="90"/>
        <end position="113"/>
    </location>
</feature>
<evidence type="ECO:0000256" key="2">
    <source>
        <dbReference type="ARBA" id="ARBA00022448"/>
    </source>
</evidence>
<protein>
    <submittedName>
        <fullName evidence="11">Sodium/hydrogen exchanger family protein</fullName>
    </submittedName>
</protein>
<proteinExistence type="predicted"/>
<organism evidence="11">
    <name type="scientific">hydrothermal vent metagenome</name>
    <dbReference type="NCBI Taxonomy" id="652676"/>
    <lineage>
        <taxon>unclassified sequences</taxon>
        <taxon>metagenomes</taxon>
        <taxon>ecological metagenomes</taxon>
    </lineage>
</organism>
<feature type="domain" description="RCK N-terminal" evidence="10">
    <location>
        <begin position="397"/>
        <end position="511"/>
    </location>
</feature>
<dbReference type="GO" id="GO:0015297">
    <property type="term" value="F:antiporter activity"/>
    <property type="evidence" value="ECO:0007669"/>
    <property type="project" value="UniProtKB-KW"/>
</dbReference>
<dbReference type="GO" id="GO:1902600">
    <property type="term" value="P:proton transmembrane transport"/>
    <property type="evidence" value="ECO:0007669"/>
    <property type="project" value="InterPro"/>
</dbReference>
<dbReference type="GO" id="GO:0006813">
    <property type="term" value="P:potassium ion transport"/>
    <property type="evidence" value="ECO:0007669"/>
    <property type="project" value="InterPro"/>
</dbReference>
<dbReference type="PANTHER" id="PTHR32507">
    <property type="entry name" value="NA(+)/H(+) ANTIPORTER 1"/>
    <property type="match status" value="1"/>
</dbReference>
<evidence type="ECO:0000256" key="9">
    <source>
        <dbReference type="SAM" id="Phobius"/>
    </source>
</evidence>
<dbReference type="InterPro" id="IPR006153">
    <property type="entry name" value="Cation/H_exchanger_TM"/>
</dbReference>
<dbReference type="Pfam" id="PF02254">
    <property type="entry name" value="TrkA_N"/>
    <property type="match status" value="1"/>
</dbReference>
<evidence type="ECO:0000256" key="1">
    <source>
        <dbReference type="ARBA" id="ARBA00004651"/>
    </source>
</evidence>
<evidence type="ECO:0000256" key="7">
    <source>
        <dbReference type="ARBA" id="ARBA00023065"/>
    </source>
</evidence>
<dbReference type="InterPro" id="IPR003148">
    <property type="entry name" value="RCK_N"/>
</dbReference>
<accession>A0A160VI34</accession>
<dbReference type="Pfam" id="PF00999">
    <property type="entry name" value="Na_H_Exchanger"/>
    <property type="match status" value="1"/>
</dbReference>
<evidence type="ECO:0000256" key="6">
    <source>
        <dbReference type="ARBA" id="ARBA00022989"/>
    </source>
</evidence>
<keyword evidence="3" id="KW-0050">Antiport</keyword>
<evidence type="ECO:0000256" key="5">
    <source>
        <dbReference type="ARBA" id="ARBA00022692"/>
    </source>
</evidence>
<dbReference type="AlphaFoldDB" id="A0A160VI34"/>
<sequence length="612" mass="66472">MNDPAFTIALALAIGMIAQSAARHIRIPGIVLLLAAGVLTGPDGLNIIRPDTLGEALPIIVGFAVAVILFEGGMNLRFKRLKKIGRTIRNLISIGAIITAIGGTFSAKLFLGWNWNTSILFGLLVIVTGPTVISPLLRRIKLQSSVANLLEAEGILLDAIGAIIAVVALEVVISPSGLTFFASPFIILGRLFVGGLIGIIGGFVMAWLLGIRNLVPEGLENVFTLSLVFALFQISNALSHESGIVAVTIAGMVVGNRKTIIRRELMEFKEQMTVMLIGMLFVLLAADVRVGDVLALGKGGLYTVVALVFFIRPLNIVFGTMNSDLSFKQKMLLAWLAPRGIVAAAVASYFAIELEKNGIDGAQLRAMVFLLIAVTVLSAGLTGSFVANLLGLKRKSDQGWIILGANAVARALAKLMESNNEEVILIDENPSLCRMAEKEELKVIYGNGLEENILLRAEVDLRKGAIGLSENEEVNMLFARRTKEVGKVPRTYISIKRDDEGVTADMVDEVGAIIPFARAIDLEKWSLWVRKEQIETKELIYDNKEEITAENAFDKETEGLILPLTFLHHTTLIPIGHNSSIKKDDKVGCLVRSEKLEQFHDWLSQSPFSISS</sequence>
<dbReference type="SUPFAM" id="SSF51735">
    <property type="entry name" value="NAD(P)-binding Rossmann-fold domains"/>
    <property type="match status" value="1"/>
</dbReference>
<evidence type="ECO:0000259" key="10">
    <source>
        <dbReference type="PROSITE" id="PS51201"/>
    </source>
</evidence>
<keyword evidence="8 9" id="KW-0472">Membrane</keyword>
<feature type="transmembrane region" description="Helical" evidence="9">
    <location>
        <begin position="272"/>
        <end position="288"/>
    </location>
</feature>
<feature type="transmembrane region" description="Helical" evidence="9">
    <location>
        <begin position="332"/>
        <end position="352"/>
    </location>
</feature>
<evidence type="ECO:0000313" key="11">
    <source>
        <dbReference type="EMBL" id="CUV10540.1"/>
    </source>
</evidence>
<keyword evidence="4" id="KW-1003">Cell membrane</keyword>
<keyword evidence="7" id="KW-0406">Ion transport</keyword>
<feature type="transmembrane region" description="Helical" evidence="9">
    <location>
        <begin position="364"/>
        <end position="390"/>
    </location>
</feature>
<dbReference type="InterPro" id="IPR038770">
    <property type="entry name" value="Na+/solute_symporter_sf"/>
</dbReference>
<reference evidence="11" key="1">
    <citation type="submission" date="2015-10" db="EMBL/GenBank/DDBJ databases">
        <authorList>
            <person name="Gilbert D.G."/>
        </authorList>
    </citation>
    <scope>NUCLEOTIDE SEQUENCE</scope>
</reference>
<feature type="transmembrane region" description="Helical" evidence="9">
    <location>
        <begin position="300"/>
        <end position="320"/>
    </location>
</feature>
<dbReference type="Gene3D" id="3.40.50.720">
    <property type="entry name" value="NAD(P)-binding Rossmann-like Domain"/>
    <property type="match status" value="1"/>
</dbReference>
<name>A0A160VI34_9ZZZZ</name>
<dbReference type="Gene3D" id="1.20.1530.20">
    <property type="match status" value="1"/>
</dbReference>
<keyword evidence="6 9" id="KW-1133">Transmembrane helix</keyword>
<comment type="subcellular location">
    <subcellularLocation>
        <location evidence="1">Cell membrane</location>
        <topology evidence="1">Multi-pass membrane protein</topology>
    </subcellularLocation>
</comment>